<keyword evidence="3" id="KW-0804">Transcription</keyword>
<evidence type="ECO:0000256" key="3">
    <source>
        <dbReference type="ARBA" id="ARBA00023163"/>
    </source>
</evidence>
<feature type="domain" description="HTH crp-type" evidence="5">
    <location>
        <begin position="132"/>
        <end position="207"/>
    </location>
</feature>
<feature type="domain" description="Cyclic nucleotide-binding" evidence="4">
    <location>
        <begin position="18"/>
        <end position="118"/>
    </location>
</feature>
<dbReference type="CDD" id="cd00038">
    <property type="entry name" value="CAP_ED"/>
    <property type="match status" value="1"/>
</dbReference>
<name>A0ABW5ND07_9FLAO</name>
<keyword evidence="7" id="KW-1185">Reference proteome</keyword>
<dbReference type="InterPro" id="IPR000595">
    <property type="entry name" value="cNMP-bd_dom"/>
</dbReference>
<dbReference type="SUPFAM" id="SSF51206">
    <property type="entry name" value="cAMP-binding domain-like"/>
    <property type="match status" value="1"/>
</dbReference>
<evidence type="ECO:0000313" key="7">
    <source>
        <dbReference type="Proteomes" id="UP001597459"/>
    </source>
</evidence>
<dbReference type="Gene3D" id="1.10.10.10">
    <property type="entry name" value="Winged helix-like DNA-binding domain superfamily/Winged helix DNA-binding domain"/>
    <property type="match status" value="1"/>
</dbReference>
<dbReference type="InterPro" id="IPR014710">
    <property type="entry name" value="RmlC-like_jellyroll"/>
</dbReference>
<keyword evidence="2" id="KW-0238">DNA-binding</keyword>
<dbReference type="Proteomes" id="UP001597459">
    <property type="component" value="Unassembled WGS sequence"/>
</dbReference>
<evidence type="ECO:0000259" key="5">
    <source>
        <dbReference type="PROSITE" id="PS51063"/>
    </source>
</evidence>
<dbReference type="PANTHER" id="PTHR24567:SF26">
    <property type="entry name" value="REGULATORY PROTEIN YEIL"/>
    <property type="match status" value="1"/>
</dbReference>
<dbReference type="PROSITE" id="PS51063">
    <property type="entry name" value="HTH_CRP_2"/>
    <property type="match status" value="1"/>
</dbReference>
<dbReference type="InterPro" id="IPR050397">
    <property type="entry name" value="Env_Response_Regulators"/>
</dbReference>
<reference evidence="7" key="1">
    <citation type="journal article" date="2019" name="Int. J. Syst. Evol. Microbiol.">
        <title>The Global Catalogue of Microorganisms (GCM) 10K type strain sequencing project: providing services to taxonomists for standard genome sequencing and annotation.</title>
        <authorList>
            <consortium name="The Broad Institute Genomics Platform"/>
            <consortium name="The Broad Institute Genome Sequencing Center for Infectious Disease"/>
            <person name="Wu L."/>
            <person name="Ma J."/>
        </authorList>
    </citation>
    <scope>NUCLEOTIDE SEQUENCE [LARGE SCALE GENOMIC DNA]</scope>
    <source>
        <strain evidence="7">KCTC 42423</strain>
    </source>
</reference>
<dbReference type="Pfam" id="PF13545">
    <property type="entry name" value="HTH_Crp_2"/>
    <property type="match status" value="1"/>
</dbReference>
<evidence type="ECO:0000313" key="6">
    <source>
        <dbReference type="EMBL" id="MFD2592986.1"/>
    </source>
</evidence>
<dbReference type="PANTHER" id="PTHR24567">
    <property type="entry name" value="CRP FAMILY TRANSCRIPTIONAL REGULATORY PROTEIN"/>
    <property type="match status" value="1"/>
</dbReference>
<gene>
    <name evidence="6" type="ORF">ACFSTE_19270</name>
</gene>
<dbReference type="InterPro" id="IPR036388">
    <property type="entry name" value="WH-like_DNA-bd_sf"/>
</dbReference>
<evidence type="ECO:0000256" key="2">
    <source>
        <dbReference type="ARBA" id="ARBA00023125"/>
    </source>
</evidence>
<evidence type="ECO:0000256" key="1">
    <source>
        <dbReference type="ARBA" id="ARBA00023015"/>
    </source>
</evidence>
<dbReference type="InterPro" id="IPR018490">
    <property type="entry name" value="cNMP-bd_dom_sf"/>
</dbReference>
<dbReference type="InterPro" id="IPR036390">
    <property type="entry name" value="WH_DNA-bd_sf"/>
</dbReference>
<accession>A0ABW5ND07</accession>
<comment type="caution">
    <text evidence="6">The sequence shown here is derived from an EMBL/GenBank/DDBJ whole genome shotgun (WGS) entry which is preliminary data.</text>
</comment>
<dbReference type="Gene3D" id="2.60.120.10">
    <property type="entry name" value="Jelly Rolls"/>
    <property type="match status" value="1"/>
</dbReference>
<evidence type="ECO:0000259" key="4">
    <source>
        <dbReference type="PROSITE" id="PS50042"/>
    </source>
</evidence>
<proteinExistence type="predicted"/>
<organism evidence="6 7">
    <name type="scientific">Aquimarina hainanensis</name>
    <dbReference type="NCBI Taxonomy" id="1578017"/>
    <lineage>
        <taxon>Bacteria</taxon>
        <taxon>Pseudomonadati</taxon>
        <taxon>Bacteroidota</taxon>
        <taxon>Flavobacteriia</taxon>
        <taxon>Flavobacteriales</taxon>
        <taxon>Flavobacteriaceae</taxon>
        <taxon>Aquimarina</taxon>
    </lineage>
</organism>
<sequence>MELFNVLITKGSYKSSTYSENEIINNKERASNKLYLIKEGAVKISLLTEKGEEIIPVLLNKSQIFGVNALFGDRYSSFTSESINNNTTIYMFDINTIYEMVTEDSNLQNDLLHILKEEYNEIENRIRVLIIRSAYQRLVQVLIELKDKFGYQCPYTNNVIINSPFNQDDLANYMRISRVTANNIINKLKEKSLLQYRKKQIILTKRFLTNHKPCFRA</sequence>
<keyword evidence="1" id="KW-0805">Transcription regulation</keyword>
<dbReference type="PROSITE" id="PS50042">
    <property type="entry name" value="CNMP_BINDING_3"/>
    <property type="match status" value="1"/>
</dbReference>
<protein>
    <submittedName>
        <fullName evidence="6">Crp/Fnr family transcriptional regulator</fullName>
    </submittedName>
</protein>
<dbReference type="InterPro" id="IPR012318">
    <property type="entry name" value="HTH_CRP"/>
</dbReference>
<dbReference type="RefSeq" id="WP_176030041.1">
    <property type="nucleotide sequence ID" value="NZ_JBHSJV010000001.1"/>
</dbReference>
<dbReference type="Pfam" id="PF00027">
    <property type="entry name" value="cNMP_binding"/>
    <property type="match status" value="1"/>
</dbReference>
<dbReference type="EMBL" id="JBHULX010000039">
    <property type="protein sequence ID" value="MFD2592986.1"/>
    <property type="molecule type" value="Genomic_DNA"/>
</dbReference>
<dbReference type="SUPFAM" id="SSF46785">
    <property type="entry name" value="Winged helix' DNA-binding domain"/>
    <property type="match status" value="1"/>
</dbReference>